<dbReference type="PANTHER" id="PTHR10663">
    <property type="entry name" value="GUANYL-NUCLEOTIDE EXCHANGE FACTOR"/>
    <property type="match status" value="1"/>
</dbReference>
<dbReference type="PANTHER" id="PTHR10663:SF373">
    <property type="entry name" value="PH AND SEC7 DOMAIN-CONTAINING PROTEIN C11E3.11C"/>
    <property type="match status" value="1"/>
</dbReference>
<dbReference type="PROSITE" id="PS50003">
    <property type="entry name" value="PH_DOMAIN"/>
    <property type="match status" value="1"/>
</dbReference>
<feature type="domain" description="SEC7" evidence="7">
    <location>
        <begin position="495"/>
        <end position="670"/>
    </location>
</feature>
<protein>
    <recommendedName>
        <fullName evidence="10">SEC7 domain-containing protein</fullName>
    </recommendedName>
</protein>
<feature type="region of interest" description="Disordered" evidence="5">
    <location>
        <begin position="298"/>
        <end position="356"/>
    </location>
</feature>
<feature type="compositionally biased region" description="Low complexity" evidence="5">
    <location>
        <begin position="759"/>
        <end position="779"/>
    </location>
</feature>
<feature type="region of interest" description="Disordered" evidence="5">
    <location>
        <begin position="174"/>
        <end position="207"/>
    </location>
</feature>
<feature type="region of interest" description="Disordered" evidence="5">
    <location>
        <begin position="844"/>
        <end position="952"/>
    </location>
</feature>
<dbReference type="InterPro" id="IPR001849">
    <property type="entry name" value="PH_domain"/>
</dbReference>
<feature type="compositionally biased region" description="Low complexity" evidence="5">
    <location>
        <begin position="304"/>
        <end position="325"/>
    </location>
</feature>
<feature type="region of interest" description="Disordered" evidence="5">
    <location>
        <begin position="660"/>
        <end position="733"/>
    </location>
</feature>
<dbReference type="Proteomes" id="UP000078512">
    <property type="component" value="Unassembled WGS sequence"/>
</dbReference>
<dbReference type="Gene3D" id="1.10.1000.11">
    <property type="entry name" value="Arf Nucleotide-binding Site Opener,domain 2"/>
    <property type="match status" value="1"/>
</dbReference>
<feature type="compositionally biased region" description="Polar residues" evidence="5">
    <location>
        <begin position="25"/>
        <end position="39"/>
    </location>
</feature>
<dbReference type="EMBL" id="KV442077">
    <property type="protein sequence ID" value="OAQ25566.1"/>
    <property type="molecule type" value="Genomic_DNA"/>
</dbReference>
<dbReference type="Pfam" id="PF01369">
    <property type="entry name" value="Sec7"/>
    <property type="match status" value="1"/>
</dbReference>
<evidence type="ECO:0000313" key="9">
    <source>
        <dbReference type="Proteomes" id="UP000078512"/>
    </source>
</evidence>
<dbReference type="GO" id="GO:0005886">
    <property type="term" value="C:plasma membrane"/>
    <property type="evidence" value="ECO:0007669"/>
    <property type="project" value="UniProtKB-SubCell"/>
</dbReference>
<feature type="compositionally biased region" description="Polar residues" evidence="5">
    <location>
        <begin position="57"/>
        <end position="76"/>
    </location>
</feature>
<sequence length="1386" mass="146824">MNTPNPQNTQKRRQSTIGYPVAPQPSRSSTHGSTAQSSLKPPPSANIHRTSLGFWGTSKSAASTPNLSQLANNTPDVGTYPPLGLGAPGTGAGAAAALGSTSGSSGSVTGSVADPIGSTVSGGGGGGEGNSSNSFQQRRKRSESIGGLKSTAGTISRMVRKTSSNFLRKLAKNFDDKDAPPIPVVPQHTKNANTLHPSTSSLSVNSTPSFAGTITTAISDLPPTSKDNPGYGPLDVAKQGIDREAATSGEEKQTTALDIPGSRSVINDQSALDQELSRSASTVESWLKRTQSDLDATSVVTNGSMSTPPVSSSSTAATSAFGSETSPPPNTRRPSHISVVSTEDGEEGSDTEQVPGAMAPIGSARLSLMYESGSIHLNQSQTSLYFSTKSVLSDETENSGVKATAAALTRSSIRFSQYGLLAAKDLPLAPDTLSVPGAESAEKPLPARPVSMMVTSTSTTITEDESTLGATPSVATRRMSTPVLQIPDEPRAVSPSPSTEVKVKFTSLVLEPPTPTRESTDDLAYNTSKRCFNEDESFLKREEISCYLGAAKPFNRRVVTHYMNHFDFSGKRLDGAFRQLCQKLMLKGETQEVDRVLEAFAQRYIDCNHQSIFGSKDVVHAITYSILLLNTDLHVVQQSSSSKMSRSAFVKNTLQVVQAQTSQSDRVSEDSSAHGLSLTRTETCELSVHGSTNGSGGKKRTPSVKSWRSGTSHQSKSSKMGVDPKANGGHGNGRWWMSELETLLKDIYTTVKNNQILLPSAAPSTPTSSTFPHSASGPHQGSGRGGPGGGFLPRMSRQVQPSALIDAGFGGLGSDSGNGQSGANNGRENIVVGMVRRNSINARTKQLRQDAMKRLNSQSSAGSRGLAPSSQSHQGAATQGGIVDGVRVGNSRYSLLPPPPVSSGSSTHSTASSTATRLDVPPPMSRQQSQQSVKTVGKGVSPSGSNGTDHQPRFQMEGILYRKHLLERPDKKAAHRAWRQLLVVLDQGGLSMFRADGQMGQAFEEQGILLDEIRLQHTITNILPPPGYSSSRRHVFAIQLHTGAVFLFQTATALECEEWARTCNYWAAKTSKEPLSGGVVNMDYGWGRCLDLLEQDGELSWGENGRAGSTHGHSLTASSSTSSIVPNGNSSGTSLPMLSGDDDDASIKNGSKPAGSSFLNFPPPAASGGGSPLPSPAHSGSGYGGGGYGSGIGGGRTASIKSSSSKHFGAQNVPLGDRVLLFDWSPPIPTLSMVQMTEEEQCENLKRQVVSLESEMEFHQEQRVPMMKLFLPKSQNYNKAFNNWERRSRYLLKEMVKYQIYVECLEQAIRFQTEALESQEAEAEAAAAAAAATVATAEVELVVEAEEATIVAEADAPSGRSSVELERLEVPADDDEFCPTEVAVVV</sequence>
<dbReference type="InterPro" id="IPR000904">
    <property type="entry name" value="Sec7_dom"/>
</dbReference>
<feature type="region of interest" description="Disordered" evidence="5">
    <location>
        <begin position="217"/>
        <end position="236"/>
    </location>
</feature>
<dbReference type="STRING" id="1314771.A0A197JM50"/>
<dbReference type="PROSITE" id="PS50190">
    <property type="entry name" value="SEC7"/>
    <property type="match status" value="1"/>
</dbReference>
<feature type="compositionally biased region" description="Low complexity" evidence="5">
    <location>
        <begin position="93"/>
        <end position="119"/>
    </location>
</feature>
<evidence type="ECO:0000256" key="5">
    <source>
        <dbReference type="SAM" id="MobiDB-lite"/>
    </source>
</evidence>
<organism evidence="8 9">
    <name type="scientific">Linnemannia elongata AG-77</name>
    <dbReference type="NCBI Taxonomy" id="1314771"/>
    <lineage>
        <taxon>Eukaryota</taxon>
        <taxon>Fungi</taxon>
        <taxon>Fungi incertae sedis</taxon>
        <taxon>Mucoromycota</taxon>
        <taxon>Mortierellomycotina</taxon>
        <taxon>Mortierellomycetes</taxon>
        <taxon>Mortierellales</taxon>
        <taxon>Mortierellaceae</taxon>
        <taxon>Linnemannia</taxon>
    </lineage>
</organism>
<feature type="compositionally biased region" description="Low complexity" evidence="5">
    <location>
        <begin position="902"/>
        <end position="916"/>
    </location>
</feature>
<feature type="region of interest" description="Disordered" evidence="5">
    <location>
        <begin position="759"/>
        <end position="827"/>
    </location>
</feature>
<evidence type="ECO:0008006" key="10">
    <source>
        <dbReference type="Google" id="ProtNLM"/>
    </source>
</evidence>
<keyword evidence="4" id="KW-0175">Coiled coil</keyword>
<evidence type="ECO:0000313" key="8">
    <source>
        <dbReference type="EMBL" id="OAQ25566.1"/>
    </source>
</evidence>
<feature type="compositionally biased region" description="Polar residues" evidence="5">
    <location>
        <begin position="703"/>
        <end position="718"/>
    </location>
</feature>
<evidence type="ECO:0000256" key="3">
    <source>
        <dbReference type="ARBA" id="ARBA00023136"/>
    </source>
</evidence>
<name>A0A197JM50_9FUNG</name>
<evidence type="ECO:0000256" key="1">
    <source>
        <dbReference type="ARBA" id="ARBA00004236"/>
    </source>
</evidence>
<dbReference type="InterPro" id="IPR041681">
    <property type="entry name" value="PH_9"/>
</dbReference>
<feature type="compositionally biased region" description="Gly residues" evidence="5">
    <location>
        <begin position="120"/>
        <end position="129"/>
    </location>
</feature>
<comment type="subcellular location">
    <subcellularLocation>
        <location evidence="1">Cell membrane</location>
    </subcellularLocation>
</comment>
<feature type="compositionally biased region" description="Low complexity" evidence="5">
    <location>
        <begin position="1108"/>
        <end position="1123"/>
    </location>
</feature>
<dbReference type="InterPro" id="IPR011993">
    <property type="entry name" value="PH-like_dom_sf"/>
</dbReference>
<evidence type="ECO:0000256" key="4">
    <source>
        <dbReference type="SAM" id="Coils"/>
    </source>
</evidence>
<dbReference type="InterPro" id="IPR001605">
    <property type="entry name" value="PH_dom-spectrin-type"/>
</dbReference>
<evidence type="ECO:0000256" key="2">
    <source>
        <dbReference type="ARBA" id="ARBA00022475"/>
    </source>
</evidence>
<feature type="compositionally biased region" description="Low complexity" evidence="5">
    <location>
        <begin position="197"/>
        <end position="207"/>
    </location>
</feature>
<feature type="region of interest" description="Disordered" evidence="5">
    <location>
        <begin position="1"/>
        <end position="155"/>
    </location>
</feature>
<dbReference type="OrthoDB" id="2157641at2759"/>
<reference evidence="8 9" key="1">
    <citation type="submission" date="2016-05" db="EMBL/GenBank/DDBJ databases">
        <title>Genome sequencing reveals origins of a unique bacterial endosymbiosis in the earliest lineages of terrestrial Fungi.</title>
        <authorList>
            <consortium name="DOE Joint Genome Institute"/>
            <person name="Uehling J."/>
            <person name="Gryganskyi A."/>
            <person name="Hameed K."/>
            <person name="Tschaplinski T."/>
            <person name="Misztal P."/>
            <person name="Wu S."/>
            <person name="Desiro A."/>
            <person name="Vande Pol N."/>
            <person name="Du Z.-Y."/>
            <person name="Zienkiewicz A."/>
            <person name="Zienkiewicz K."/>
            <person name="Morin E."/>
            <person name="Tisserant E."/>
            <person name="Splivallo R."/>
            <person name="Hainaut M."/>
            <person name="Henrissat B."/>
            <person name="Ohm R."/>
            <person name="Kuo A."/>
            <person name="Yan J."/>
            <person name="Lipzen A."/>
            <person name="Nolan M."/>
            <person name="Labutti K."/>
            <person name="Barry K."/>
            <person name="Goldstein A."/>
            <person name="Labbe J."/>
            <person name="Schadt C."/>
            <person name="Tuskan G."/>
            <person name="Grigoriev I."/>
            <person name="Martin F."/>
            <person name="Vilgalys R."/>
            <person name="Bonito G."/>
        </authorList>
    </citation>
    <scope>NUCLEOTIDE SEQUENCE [LARGE SCALE GENOMIC DNA]</scope>
    <source>
        <strain evidence="8 9">AG-77</strain>
    </source>
</reference>
<dbReference type="SMART" id="SM00233">
    <property type="entry name" value="PH"/>
    <property type="match status" value="1"/>
</dbReference>
<dbReference type="InterPro" id="IPR035999">
    <property type="entry name" value="Sec7_dom_sf"/>
</dbReference>
<dbReference type="GO" id="GO:0032012">
    <property type="term" value="P:regulation of ARF protein signal transduction"/>
    <property type="evidence" value="ECO:0007669"/>
    <property type="project" value="InterPro"/>
</dbReference>
<dbReference type="SUPFAM" id="SSF48425">
    <property type="entry name" value="Sec7 domain"/>
    <property type="match status" value="1"/>
</dbReference>
<dbReference type="GO" id="GO:0005543">
    <property type="term" value="F:phospholipid binding"/>
    <property type="evidence" value="ECO:0007669"/>
    <property type="project" value="InterPro"/>
</dbReference>
<keyword evidence="2" id="KW-1003">Cell membrane</keyword>
<proteinExistence type="predicted"/>
<gene>
    <name evidence="8" type="ORF">K457DRAFT_754855</name>
</gene>
<feature type="compositionally biased region" description="Polar residues" evidence="5">
    <location>
        <begin position="1124"/>
        <end position="1136"/>
    </location>
</feature>
<feature type="compositionally biased region" description="Gly residues" evidence="5">
    <location>
        <begin position="808"/>
        <end position="820"/>
    </location>
</feature>
<evidence type="ECO:0000259" key="7">
    <source>
        <dbReference type="PROSITE" id="PS50190"/>
    </source>
</evidence>
<feature type="compositionally biased region" description="Gly residues" evidence="5">
    <location>
        <begin position="780"/>
        <end position="791"/>
    </location>
</feature>
<dbReference type="GO" id="GO:0005085">
    <property type="term" value="F:guanyl-nucleotide exchange factor activity"/>
    <property type="evidence" value="ECO:0007669"/>
    <property type="project" value="InterPro"/>
</dbReference>
<feature type="region of interest" description="Disordered" evidence="5">
    <location>
        <begin position="1101"/>
        <end position="1182"/>
    </location>
</feature>
<evidence type="ECO:0000259" key="6">
    <source>
        <dbReference type="PROSITE" id="PS50003"/>
    </source>
</evidence>
<dbReference type="SMART" id="SM00222">
    <property type="entry name" value="Sec7"/>
    <property type="match status" value="1"/>
</dbReference>
<keyword evidence="3" id="KW-0472">Membrane</keyword>
<accession>A0A197JM50</accession>
<dbReference type="SUPFAM" id="SSF50729">
    <property type="entry name" value="PH domain-like"/>
    <property type="match status" value="1"/>
</dbReference>
<dbReference type="Pfam" id="PF15410">
    <property type="entry name" value="PH_9"/>
    <property type="match status" value="1"/>
</dbReference>
<dbReference type="InterPro" id="IPR023394">
    <property type="entry name" value="Sec7_C_sf"/>
</dbReference>
<dbReference type="Gene3D" id="2.30.29.30">
    <property type="entry name" value="Pleckstrin-homology domain (PH domain)/Phosphotyrosine-binding domain (PTB)"/>
    <property type="match status" value="1"/>
</dbReference>
<dbReference type="PRINTS" id="PR00683">
    <property type="entry name" value="SPECTRINPH"/>
</dbReference>
<feature type="domain" description="PH" evidence="6">
    <location>
        <begin position="953"/>
        <end position="1068"/>
    </location>
</feature>
<feature type="coiled-coil region" evidence="4">
    <location>
        <begin position="1235"/>
        <end position="1262"/>
    </location>
</feature>
<keyword evidence="9" id="KW-1185">Reference proteome</keyword>
<feature type="compositionally biased region" description="Polar residues" evidence="5">
    <location>
        <begin position="855"/>
        <end position="877"/>
    </location>
</feature>